<comment type="caution">
    <text evidence="1">The sequence shown here is derived from an EMBL/GenBank/DDBJ whole genome shotgun (WGS) entry which is preliminary data.</text>
</comment>
<sequence length="92" mass="10875">MTTWFRFSKWKSLQQLVPDRMIIMVSTTQHLPKVCDLSKFARLICFHADLDEALFSRVSSSPCSSRSERFVASRNYRPTGNWRYGEVREARR</sequence>
<proteinExistence type="predicted"/>
<accession>A0AAV4D978</accession>
<reference evidence="1 2" key="1">
    <citation type="journal article" date="2021" name="Elife">
        <title>Chloroplast acquisition without the gene transfer in kleptoplastic sea slugs, Plakobranchus ocellatus.</title>
        <authorList>
            <person name="Maeda T."/>
            <person name="Takahashi S."/>
            <person name="Yoshida T."/>
            <person name="Shimamura S."/>
            <person name="Takaki Y."/>
            <person name="Nagai Y."/>
            <person name="Toyoda A."/>
            <person name="Suzuki Y."/>
            <person name="Arimoto A."/>
            <person name="Ishii H."/>
            <person name="Satoh N."/>
            <person name="Nishiyama T."/>
            <person name="Hasebe M."/>
            <person name="Maruyama T."/>
            <person name="Minagawa J."/>
            <person name="Obokata J."/>
            <person name="Shigenobu S."/>
        </authorList>
    </citation>
    <scope>NUCLEOTIDE SEQUENCE [LARGE SCALE GENOMIC DNA]</scope>
</reference>
<gene>
    <name evidence="1" type="ORF">PoB_006723300</name>
</gene>
<keyword evidence="2" id="KW-1185">Reference proteome</keyword>
<protein>
    <submittedName>
        <fullName evidence="1">Uncharacterized protein</fullName>
    </submittedName>
</protein>
<evidence type="ECO:0000313" key="1">
    <source>
        <dbReference type="EMBL" id="GFO40728.1"/>
    </source>
</evidence>
<dbReference type="Proteomes" id="UP000735302">
    <property type="component" value="Unassembled WGS sequence"/>
</dbReference>
<organism evidence="1 2">
    <name type="scientific">Plakobranchus ocellatus</name>
    <dbReference type="NCBI Taxonomy" id="259542"/>
    <lineage>
        <taxon>Eukaryota</taxon>
        <taxon>Metazoa</taxon>
        <taxon>Spiralia</taxon>
        <taxon>Lophotrochozoa</taxon>
        <taxon>Mollusca</taxon>
        <taxon>Gastropoda</taxon>
        <taxon>Heterobranchia</taxon>
        <taxon>Euthyneura</taxon>
        <taxon>Panpulmonata</taxon>
        <taxon>Sacoglossa</taxon>
        <taxon>Placobranchoidea</taxon>
        <taxon>Plakobranchidae</taxon>
        <taxon>Plakobranchus</taxon>
    </lineage>
</organism>
<evidence type="ECO:0000313" key="2">
    <source>
        <dbReference type="Proteomes" id="UP000735302"/>
    </source>
</evidence>
<dbReference type="AlphaFoldDB" id="A0AAV4D978"/>
<dbReference type="EMBL" id="BLXT01007636">
    <property type="protein sequence ID" value="GFO40728.1"/>
    <property type="molecule type" value="Genomic_DNA"/>
</dbReference>
<name>A0AAV4D978_9GAST</name>